<dbReference type="Proteomes" id="UP000030765">
    <property type="component" value="Unassembled WGS sequence"/>
</dbReference>
<accession>A0A084WAR5</accession>
<sequence length="200" mass="22434">MIGIGSYHSDDGHTTPRTILRLIDGAILQRHRSKSPQPANDLALDGTQEQNRKSEELETLEDGDGDGVIRAKRNERSKEPCVNLRWDGLEKGAPTNDRKVLTFAVHEPLVDDGNSSPSSKSDSEWEMETVWLGIKSDYASAVVAFAIVKRKCCSIAGVRPVRMDGSQKERPFLLTKRLDKWASIKRNYRYVAGYHLRAGR</sequence>
<dbReference type="EMBL" id="KE525330">
    <property type="protein sequence ID" value="KFB47309.1"/>
    <property type="molecule type" value="Genomic_DNA"/>
</dbReference>
<evidence type="ECO:0000313" key="2">
    <source>
        <dbReference type="EMBL" id="KFB47309.1"/>
    </source>
</evidence>
<gene>
    <name evidence="2" type="ORF">ZHAS_00015341</name>
</gene>
<evidence type="ECO:0000256" key="1">
    <source>
        <dbReference type="SAM" id="MobiDB-lite"/>
    </source>
</evidence>
<dbReference type="AlphaFoldDB" id="A0A084WAR5"/>
<dbReference type="EnsemblMetazoa" id="ASIC015341-RA">
    <property type="protein sequence ID" value="ASIC015341-PA"/>
    <property type="gene ID" value="ASIC015341"/>
</dbReference>
<name>A0A084WAR5_ANOSI</name>
<protein>
    <submittedName>
        <fullName evidence="2 3">Calmodulin-like protein 6</fullName>
    </submittedName>
</protein>
<reference evidence="3" key="2">
    <citation type="submission" date="2020-05" db="UniProtKB">
        <authorList>
            <consortium name="EnsemblMetazoa"/>
        </authorList>
    </citation>
    <scope>IDENTIFICATION</scope>
</reference>
<organism evidence="2">
    <name type="scientific">Anopheles sinensis</name>
    <name type="common">Mosquito</name>
    <dbReference type="NCBI Taxonomy" id="74873"/>
    <lineage>
        <taxon>Eukaryota</taxon>
        <taxon>Metazoa</taxon>
        <taxon>Ecdysozoa</taxon>
        <taxon>Arthropoda</taxon>
        <taxon>Hexapoda</taxon>
        <taxon>Insecta</taxon>
        <taxon>Pterygota</taxon>
        <taxon>Neoptera</taxon>
        <taxon>Endopterygota</taxon>
        <taxon>Diptera</taxon>
        <taxon>Nematocera</taxon>
        <taxon>Culicoidea</taxon>
        <taxon>Culicidae</taxon>
        <taxon>Anophelinae</taxon>
        <taxon>Anopheles</taxon>
    </lineage>
</organism>
<evidence type="ECO:0000313" key="3">
    <source>
        <dbReference type="EnsemblMetazoa" id="ASIC015341-PA"/>
    </source>
</evidence>
<dbReference type="VEuPathDB" id="VectorBase:ASIC015341"/>
<dbReference type="EMBL" id="ATLV01022251">
    <property type="status" value="NOT_ANNOTATED_CDS"/>
    <property type="molecule type" value="Genomic_DNA"/>
</dbReference>
<keyword evidence="4" id="KW-1185">Reference proteome</keyword>
<feature type="region of interest" description="Disordered" evidence="1">
    <location>
        <begin position="30"/>
        <end position="74"/>
    </location>
</feature>
<evidence type="ECO:0000313" key="4">
    <source>
        <dbReference type="Proteomes" id="UP000030765"/>
    </source>
</evidence>
<reference evidence="2 4" key="1">
    <citation type="journal article" date="2014" name="BMC Genomics">
        <title>Genome sequence of Anopheles sinensis provides insight into genetics basis of mosquito competence for malaria parasites.</title>
        <authorList>
            <person name="Zhou D."/>
            <person name="Zhang D."/>
            <person name="Ding G."/>
            <person name="Shi L."/>
            <person name="Hou Q."/>
            <person name="Ye Y."/>
            <person name="Xu Y."/>
            <person name="Zhou H."/>
            <person name="Xiong C."/>
            <person name="Li S."/>
            <person name="Yu J."/>
            <person name="Hong S."/>
            <person name="Yu X."/>
            <person name="Zou P."/>
            <person name="Chen C."/>
            <person name="Chang X."/>
            <person name="Wang W."/>
            <person name="Lv Y."/>
            <person name="Sun Y."/>
            <person name="Ma L."/>
            <person name="Shen B."/>
            <person name="Zhu C."/>
        </authorList>
    </citation>
    <scope>NUCLEOTIDE SEQUENCE [LARGE SCALE GENOMIC DNA]</scope>
</reference>
<proteinExistence type="predicted"/>